<dbReference type="GO" id="GO:0007030">
    <property type="term" value="P:Golgi organization"/>
    <property type="evidence" value="ECO:0007669"/>
    <property type="project" value="TreeGrafter"/>
</dbReference>
<evidence type="ECO:0000256" key="6">
    <source>
        <dbReference type="ARBA" id="ARBA00022824"/>
    </source>
</evidence>
<feature type="region of interest" description="Disordered" evidence="14">
    <location>
        <begin position="123"/>
        <end position="195"/>
    </location>
</feature>
<evidence type="ECO:0000256" key="9">
    <source>
        <dbReference type="ARBA" id="ARBA00023034"/>
    </source>
</evidence>
<comment type="similarity">
    <text evidence="3 13">Belongs to the SEC16 family.</text>
</comment>
<feature type="compositionally biased region" description="Low complexity" evidence="14">
    <location>
        <begin position="877"/>
        <end position="895"/>
    </location>
</feature>
<feature type="compositionally biased region" description="Basic and acidic residues" evidence="14">
    <location>
        <begin position="841"/>
        <end position="875"/>
    </location>
</feature>
<dbReference type="OrthoDB" id="8918678at2759"/>
<evidence type="ECO:0000256" key="13">
    <source>
        <dbReference type="RuleBase" id="RU364101"/>
    </source>
</evidence>
<comment type="caution">
    <text evidence="17">The sequence shown here is derived from an EMBL/GenBank/DDBJ whole genome shotgun (WGS) entry which is preliminary data.</text>
</comment>
<sequence length="1066" mass="117325">RPPQPQGRPTAPSKAPDCDLQEDGYRRPGPQSWHNGESFHQWQDLRGSSQPQQKPRADHQPHYALSSGEWHPSVSGVGYYEGGYPGQLYARPGIEDPYQRYYSPTLREDYAYGGYYYHGHPQELQDERVPRQGSPYNWHEDYRDQKYLSDQHRENRNSPFGTNSETQPKSKSWNPYKDSRASHPGQEKPGDLFPESVQSGAWKKLSMTRESNLLQQQESGLSNSSYELSQYMTDDIEPPGPMTSTAWSPIQDEDNSTSSPKAPMKFYIPHVPVSFGPGGQLVRVGPSSPCDGQIALVELHSMEVILNDSEEQEEMRAFSGPLIREDVHKVDIMTFCQQKAAQSRKSETPRSRDSALLWKLLVLLCRQNGSMVGSDIAELLMQDCQKLEKYKRQSPVANLISLTDEDWPVMKSGTPNLLTGEIPPSVETPAQIVEKFTQLLYFGRKKATLEWAMKNHLWGHALFLSSKMDPRTYNWVMSGFTSTLALNDPLQTLFQLMSGRIPQAATCCGDKQWGDWRPHLAVILSNQSGDSELHQRAIVTMGDTLAGKGLVEAAHFCYLMAHVPFGHYTVKTDHLALLGSSHSQEFLTFATTEAIQRTEIFEYCQLLGRPKSFIPSFQVYKLLYASRLADYGLASQALHYCEAIGTALLSQGESSHPVLLVELIKLAEKLKLSDPLLLERRRGDRDQEPDWLVGLRSRQEALQVKNTFYPDLSRQQGDSEALGDHSALWPTSEPTVPAQPAPQQSFPLLPGSYPYGGDAGQTGVPVPLYSVPLIHQPRTGGSVAVTGAPAGSAWEENQQMYPSPGEHTMSQETFQHLSGPKVMAQAQVPLIPGAGSVAESSTKEQDENKSSDETDKKASQSAAQKEKQGDLKENTKSSGFGWFSWFRSKPSNSSSSEDEDSSDSADSETSRAPSPAQASLGPSVTPFPESQPLPGTSTFPRGTGGGEVLGSVSSGGAADSIGSGGLSRPEGVSSEMYFNPGPLLPPPTFQGAVPLYNPSQVPQEAKCSEGFLDSQDALAQPNHQPGEKGVMSGAKSCAMLALFQLSMTTGLNRPNRLAQRRYPAQP</sequence>
<dbReference type="Gene3D" id="1.25.40.1030">
    <property type="match status" value="1"/>
</dbReference>
<keyword evidence="10 13" id="KW-0472">Membrane</keyword>
<keyword evidence="5" id="KW-0962">Peroxisome biogenesis</keyword>
<evidence type="ECO:0000256" key="2">
    <source>
        <dbReference type="ARBA" id="ARBA00004406"/>
    </source>
</evidence>
<evidence type="ECO:0000259" key="15">
    <source>
        <dbReference type="Pfam" id="PF12931"/>
    </source>
</evidence>
<evidence type="ECO:0000313" key="17">
    <source>
        <dbReference type="EMBL" id="KAG8517317.1"/>
    </source>
</evidence>
<reference evidence="17" key="1">
    <citation type="journal article" date="2021" name="Evol. Appl.">
        <title>The genome of the Pyrenean desman and the effects of bottlenecks and inbreeding on the genomic landscape of an endangered species.</title>
        <authorList>
            <person name="Escoda L."/>
            <person name="Castresana J."/>
        </authorList>
    </citation>
    <scope>NUCLEOTIDE SEQUENCE</scope>
    <source>
        <strain evidence="17">IBE-C5619</strain>
    </source>
</reference>
<feature type="non-terminal residue" evidence="17">
    <location>
        <position position="1066"/>
    </location>
</feature>
<comment type="function">
    <text evidence="11">Plays a role in the organization of the endoplasmic reticulum exit sites (ERES), also known as transitional endoplasmic reticulum (tER). Required for secretory cargo traffic from the endoplasmic reticulum to the Golgi apparatus. Involved in peroxisome biogenesis. Regulates the transport of peroxisomal biogenesis factors PEX3 and PEX16 from the ER to peroxisomes.</text>
</comment>
<dbReference type="FunFam" id="1.25.40.1030:FF:000003">
    <property type="entry name" value="Protein transport protein sec16"/>
    <property type="match status" value="1"/>
</dbReference>
<dbReference type="Proteomes" id="UP000700334">
    <property type="component" value="Unassembled WGS sequence"/>
</dbReference>
<dbReference type="InterPro" id="IPR024298">
    <property type="entry name" value="Sec16_Sec23-bd"/>
</dbReference>
<keyword evidence="18" id="KW-1185">Reference proteome</keyword>
<proteinExistence type="inferred from homology"/>
<keyword evidence="8 13" id="KW-0653">Protein transport</keyword>
<keyword evidence="7 13" id="KW-0931">ER-Golgi transport</keyword>
<dbReference type="CDD" id="cd09233">
    <property type="entry name" value="ACE1-Sec16-like"/>
    <property type="match status" value="1"/>
</dbReference>
<dbReference type="GO" id="GO:0070971">
    <property type="term" value="C:endoplasmic reticulum exit site"/>
    <property type="evidence" value="ECO:0007669"/>
    <property type="project" value="TreeGrafter"/>
</dbReference>
<dbReference type="EMBL" id="JAGFMF010011659">
    <property type="protein sequence ID" value="KAG8517317.1"/>
    <property type="molecule type" value="Genomic_DNA"/>
</dbReference>
<comment type="subcellular location">
    <subcellularLocation>
        <location evidence="2">Endoplasmic reticulum membrane</location>
        <topology evidence="2">Peripheral membrane protein</topology>
    </subcellularLocation>
    <subcellularLocation>
        <location evidence="1">Golgi apparatus membrane</location>
        <topology evidence="1">Peripheral membrane protein</topology>
    </subcellularLocation>
</comment>
<evidence type="ECO:0000256" key="1">
    <source>
        <dbReference type="ARBA" id="ARBA00004395"/>
    </source>
</evidence>
<feature type="region of interest" description="Disordered" evidence="14">
    <location>
        <begin position="232"/>
        <end position="259"/>
    </location>
</feature>
<keyword evidence="9 13" id="KW-0333">Golgi apparatus</keyword>
<evidence type="ECO:0000256" key="10">
    <source>
        <dbReference type="ARBA" id="ARBA00023136"/>
    </source>
</evidence>
<feature type="domain" description="Sec16 central conserved" evidence="16">
    <location>
        <begin position="273"/>
        <end position="369"/>
    </location>
</feature>
<dbReference type="GO" id="GO:0005789">
    <property type="term" value="C:endoplasmic reticulum membrane"/>
    <property type="evidence" value="ECO:0007669"/>
    <property type="project" value="UniProtKB-SubCell"/>
</dbReference>
<dbReference type="AlphaFoldDB" id="A0A8J6AEF7"/>
<evidence type="ECO:0000256" key="11">
    <source>
        <dbReference type="ARBA" id="ARBA00045648"/>
    </source>
</evidence>
<dbReference type="PANTHER" id="PTHR13402:SF11">
    <property type="entry name" value="PROTEIN TRANSPORT PROTEIN SEC16B"/>
    <property type="match status" value="1"/>
</dbReference>
<feature type="region of interest" description="Disordered" evidence="14">
    <location>
        <begin position="1"/>
        <end position="83"/>
    </location>
</feature>
<feature type="compositionally biased region" description="Acidic residues" evidence="14">
    <location>
        <begin position="896"/>
        <end position="906"/>
    </location>
</feature>
<dbReference type="GO" id="GO:0000139">
    <property type="term" value="C:Golgi membrane"/>
    <property type="evidence" value="ECO:0007669"/>
    <property type="project" value="UniProtKB-SubCell"/>
</dbReference>
<accession>A0A8J6AEF7</accession>
<evidence type="ECO:0000256" key="14">
    <source>
        <dbReference type="SAM" id="MobiDB-lite"/>
    </source>
</evidence>
<protein>
    <recommendedName>
        <fullName evidence="13">Protein transport protein sec16</fullName>
    </recommendedName>
</protein>
<feature type="region of interest" description="Disordered" evidence="14">
    <location>
        <begin position="713"/>
        <end position="741"/>
    </location>
</feature>
<organism evidence="17 18">
    <name type="scientific">Galemys pyrenaicus</name>
    <name type="common">Iberian desman</name>
    <name type="synonym">Pyrenean desman</name>
    <dbReference type="NCBI Taxonomy" id="202257"/>
    <lineage>
        <taxon>Eukaryota</taxon>
        <taxon>Metazoa</taxon>
        <taxon>Chordata</taxon>
        <taxon>Craniata</taxon>
        <taxon>Vertebrata</taxon>
        <taxon>Euteleostomi</taxon>
        <taxon>Mammalia</taxon>
        <taxon>Eutheria</taxon>
        <taxon>Laurasiatheria</taxon>
        <taxon>Eulipotyphla</taxon>
        <taxon>Talpidae</taxon>
        <taxon>Galemys</taxon>
    </lineage>
</organism>
<evidence type="ECO:0000256" key="4">
    <source>
        <dbReference type="ARBA" id="ARBA00022448"/>
    </source>
</evidence>
<dbReference type="Pfam" id="PF12931">
    <property type="entry name" value="TPR_Sec16"/>
    <property type="match status" value="1"/>
</dbReference>
<feature type="compositionally biased region" description="Polar residues" evidence="14">
    <location>
        <begin position="157"/>
        <end position="173"/>
    </location>
</feature>
<feature type="compositionally biased region" description="Low complexity" evidence="14">
    <location>
        <begin position="949"/>
        <end position="961"/>
    </location>
</feature>
<evidence type="ECO:0000313" key="18">
    <source>
        <dbReference type="Proteomes" id="UP000700334"/>
    </source>
</evidence>
<feature type="compositionally biased region" description="Basic and acidic residues" evidence="14">
    <location>
        <begin position="177"/>
        <end position="190"/>
    </location>
</feature>
<feature type="region of interest" description="Disordered" evidence="14">
    <location>
        <begin position="834"/>
        <end position="996"/>
    </location>
</feature>
<evidence type="ECO:0000256" key="7">
    <source>
        <dbReference type="ARBA" id="ARBA00022892"/>
    </source>
</evidence>
<name>A0A8J6AEF7_GALPY</name>
<dbReference type="Pfam" id="PF12932">
    <property type="entry name" value="Sec16"/>
    <property type="match status" value="1"/>
</dbReference>
<evidence type="ECO:0000259" key="16">
    <source>
        <dbReference type="Pfam" id="PF12932"/>
    </source>
</evidence>
<feature type="compositionally biased region" description="Polar residues" evidence="14">
    <location>
        <begin position="32"/>
        <end position="53"/>
    </location>
</feature>
<evidence type="ECO:0000256" key="5">
    <source>
        <dbReference type="ARBA" id="ARBA00022593"/>
    </source>
</evidence>
<dbReference type="GO" id="GO:0012507">
    <property type="term" value="C:ER to Golgi transport vesicle membrane"/>
    <property type="evidence" value="ECO:0007669"/>
    <property type="project" value="TreeGrafter"/>
</dbReference>
<evidence type="ECO:0000256" key="8">
    <source>
        <dbReference type="ARBA" id="ARBA00022927"/>
    </source>
</evidence>
<dbReference type="GO" id="GO:0070973">
    <property type="term" value="P:protein localization to endoplasmic reticulum exit site"/>
    <property type="evidence" value="ECO:0007669"/>
    <property type="project" value="TreeGrafter"/>
</dbReference>
<dbReference type="GO" id="GO:0016192">
    <property type="term" value="P:vesicle-mediated transport"/>
    <property type="evidence" value="ECO:0007669"/>
    <property type="project" value="UniProtKB-KW"/>
</dbReference>
<evidence type="ECO:0000256" key="12">
    <source>
        <dbReference type="ARBA" id="ARBA00046776"/>
    </source>
</evidence>
<keyword evidence="6 13" id="KW-0256">Endoplasmic reticulum</keyword>
<comment type="subunit">
    <text evidence="12">SEC16A and SEC16B are each present in multiple copies in a heteromeric complex. Interacts with TFG. Interacts with SEC13.</text>
</comment>
<dbReference type="InterPro" id="IPR024340">
    <property type="entry name" value="Sec16_CCD"/>
</dbReference>
<dbReference type="GO" id="GO:0015031">
    <property type="term" value="P:protein transport"/>
    <property type="evidence" value="ECO:0007669"/>
    <property type="project" value="UniProtKB-KW"/>
</dbReference>
<feature type="domain" description="Sec16 Sec23-binding" evidence="15">
    <location>
        <begin position="438"/>
        <end position="671"/>
    </location>
</feature>
<feature type="compositionally biased region" description="Basic and acidic residues" evidence="14">
    <location>
        <begin position="138"/>
        <end position="156"/>
    </location>
</feature>
<gene>
    <name evidence="17" type="ORF">J0S82_009259</name>
</gene>
<evidence type="ECO:0000256" key="3">
    <source>
        <dbReference type="ARBA" id="ARBA00005927"/>
    </source>
</evidence>
<dbReference type="GO" id="GO:0007031">
    <property type="term" value="P:peroxisome organization"/>
    <property type="evidence" value="ECO:0007669"/>
    <property type="project" value="UniProtKB-KW"/>
</dbReference>
<dbReference type="PANTHER" id="PTHR13402">
    <property type="entry name" value="RGPR-RELATED"/>
    <property type="match status" value="1"/>
</dbReference>
<keyword evidence="4 13" id="KW-0813">Transport</keyword>